<dbReference type="RefSeq" id="WP_144322191.1">
    <property type="nucleotide sequence ID" value="NZ_CP040916.1"/>
</dbReference>
<evidence type="ECO:0000313" key="4">
    <source>
        <dbReference type="Proteomes" id="UP000316806"/>
    </source>
</evidence>
<evidence type="ECO:0000259" key="2">
    <source>
        <dbReference type="Pfam" id="PF02776"/>
    </source>
</evidence>
<gene>
    <name evidence="3" type="ORF">FH965_34245</name>
</gene>
<reference evidence="3 4" key="1">
    <citation type="journal article" date="2019" name="J. Ind. Microbiol. Biotechnol.">
        <title>The complete genomic sequence of Streptomyces spectabilis NRRL-2792 and identification of secondary metabolite biosynthetic gene clusters.</title>
        <authorList>
            <person name="Sinha A."/>
            <person name="Phillips-Salemka S."/>
            <person name="Niraula T.A."/>
            <person name="Short K.A."/>
            <person name="Niraula N.P."/>
        </authorList>
    </citation>
    <scope>NUCLEOTIDE SEQUENCE [LARGE SCALE GENOMIC DNA]</scope>
    <source>
        <strain evidence="3 4">NRRL 2792</strain>
    </source>
</reference>
<feature type="domain" description="Thiamine pyrophosphate enzyme N-terminal TPP-binding" evidence="2">
    <location>
        <begin position="1"/>
        <end position="51"/>
    </location>
</feature>
<dbReference type="GO" id="GO:0000287">
    <property type="term" value="F:magnesium ion binding"/>
    <property type="evidence" value="ECO:0007669"/>
    <property type="project" value="UniProtKB-ARBA"/>
</dbReference>
<dbReference type="PANTHER" id="PTHR18968">
    <property type="entry name" value="THIAMINE PYROPHOSPHATE ENZYMES"/>
    <property type="match status" value="1"/>
</dbReference>
<dbReference type="SUPFAM" id="SSF52518">
    <property type="entry name" value="Thiamin diphosphate-binding fold (THDP-binding)"/>
    <property type="match status" value="1"/>
</dbReference>
<evidence type="ECO:0000256" key="1">
    <source>
        <dbReference type="ARBA" id="ARBA00007812"/>
    </source>
</evidence>
<dbReference type="EMBL" id="CP040916">
    <property type="protein sequence ID" value="QDQ14987.1"/>
    <property type="molecule type" value="Genomic_DNA"/>
</dbReference>
<dbReference type="CDD" id="cd07035">
    <property type="entry name" value="TPP_PYR_POX_like"/>
    <property type="match status" value="1"/>
</dbReference>
<dbReference type="Proteomes" id="UP000316806">
    <property type="component" value="Chromosome"/>
</dbReference>
<dbReference type="InterPro" id="IPR012001">
    <property type="entry name" value="Thiamin_PyroP_enz_TPP-bd_dom"/>
</dbReference>
<dbReference type="InterPro" id="IPR029061">
    <property type="entry name" value="THDP-binding"/>
</dbReference>
<evidence type="ECO:0000313" key="3">
    <source>
        <dbReference type="EMBL" id="QDQ14987.1"/>
    </source>
</evidence>
<dbReference type="GO" id="GO:0009097">
    <property type="term" value="P:isoleucine biosynthetic process"/>
    <property type="evidence" value="ECO:0007669"/>
    <property type="project" value="TreeGrafter"/>
</dbReference>
<dbReference type="Gene3D" id="3.40.50.970">
    <property type="match status" value="1"/>
</dbReference>
<dbReference type="PANTHER" id="PTHR18968:SF13">
    <property type="entry name" value="ACETOLACTATE SYNTHASE CATALYTIC SUBUNIT, MITOCHONDRIAL"/>
    <property type="match status" value="1"/>
</dbReference>
<dbReference type="GO" id="GO:0030976">
    <property type="term" value="F:thiamine pyrophosphate binding"/>
    <property type="evidence" value="ECO:0007669"/>
    <property type="project" value="InterPro"/>
</dbReference>
<dbReference type="Pfam" id="PF02776">
    <property type="entry name" value="TPP_enzyme_N"/>
    <property type="match status" value="1"/>
</dbReference>
<sequence>MAEGYGRLTGTPPVLLTTAGPGITKVVTPIAQAYTESVPMLVLAVDNYASTIATPMGRFHGIPELRIILSPVSTWMGTADSPEELYRIANLAGPC</sequence>
<accession>A0A516RH62</accession>
<organism evidence="3 4">
    <name type="scientific">Streptomyces spectabilis</name>
    <dbReference type="NCBI Taxonomy" id="68270"/>
    <lineage>
        <taxon>Bacteria</taxon>
        <taxon>Bacillati</taxon>
        <taxon>Actinomycetota</taxon>
        <taxon>Actinomycetes</taxon>
        <taxon>Kitasatosporales</taxon>
        <taxon>Streptomycetaceae</taxon>
        <taxon>Streptomyces</taxon>
    </lineage>
</organism>
<dbReference type="InterPro" id="IPR045229">
    <property type="entry name" value="TPP_enz"/>
</dbReference>
<name>A0A516RH62_STRST</name>
<comment type="similarity">
    <text evidence="1">Belongs to the TPP enzyme family.</text>
</comment>
<dbReference type="AlphaFoldDB" id="A0A516RH62"/>
<proteinExistence type="inferred from homology"/>
<dbReference type="GO" id="GO:0009099">
    <property type="term" value="P:L-valine biosynthetic process"/>
    <property type="evidence" value="ECO:0007669"/>
    <property type="project" value="TreeGrafter"/>
</dbReference>
<protein>
    <recommendedName>
        <fullName evidence="2">Thiamine pyrophosphate enzyme N-terminal TPP-binding domain-containing protein</fullName>
    </recommendedName>
</protein>
<dbReference type="GO" id="GO:0050660">
    <property type="term" value="F:flavin adenine dinucleotide binding"/>
    <property type="evidence" value="ECO:0007669"/>
    <property type="project" value="TreeGrafter"/>
</dbReference>
<dbReference type="GO" id="GO:0005948">
    <property type="term" value="C:acetolactate synthase complex"/>
    <property type="evidence" value="ECO:0007669"/>
    <property type="project" value="TreeGrafter"/>
</dbReference>
<dbReference type="GO" id="GO:0003984">
    <property type="term" value="F:acetolactate synthase activity"/>
    <property type="evidence" value="ECO:0007669"/>
    <property type="project" value="TreeGrafter"/>
</dbReference>